<feature type="region of interest" description="Disordered" evidence="1">
    <location>
        <begin position="1"/>
        <end position="20"/>
    </location>
</feature>
<evidence type="ECO:0000256" key="1">
    <source>
        <dbReference type="SAM" id="MobiDB-lite"/>
    </source>
</evidence>
<keyword evidence="3" id="KW-1185">Reference proteome</keyword>
<name>A0ABQ7WZF0_BRANA</name>
<protein>
    <submittedName>
        <fullName evidence="2">Uncharacterized protein</fullName>
    </submittedName>
</protein>
<evidence type="ECO:0000313" key="2">
    <source>
        <dbReference type="EMBL" id="KAH0849053.1"/>
    </source>
</evidence>
<reference evidence="2 3" key="1">
    <citation type="submission" date="2021-05" db="EMBL/GenBank/DDBJ databases">
        <title>Genome Assembly of Synthetic Allotetraploid Brassica napus Reveals Homoeologous Exchanges between Subgenomes.</title>
        <authorList>
            <person name="Davis J.T."/>
        </authorList>
    </citation>
    <scope>NUCLEOTIDE SEQUENCE [LARGE SCALE GENOMIC DNA]</scope>
    <source>
        <strain evidence="3">cv. Da-Ae</strain>
        <tissue evidence="2">Seedling</tissue>
    </source>
</reference>
<gene>
    <name evidence="2" type="ORF">HID58_091576</name>
</gene>
<organism evidence="2 3">
    <name type="scientific">Brassica napus</name>
    <name type="common">Rape</name>
    <dbReference type="NCBI Taxonomy" id="3708"/>
    <lineage>
        <taxon>Eukaryota</taxon>
        <taxon>Viridiplantae</taxon>
        <taxon>Streptophyta</taxon>
        <taxon>Embryophyta</taxon>
        <taxon>Tracheophyta</taxon>
        <taxon>Spermatophyta</taxon>
        <taxon>Magnoliopsida</taxon>
        <taxon>eudicotyledons</taxon>
        <taxon>Gunneridae</taxon>
        <taxon>Pentapetalae</taxon>
        <taxon>rosids</taxon>
        <taxon>malvids</taxon>
        <taxon>Brassicales</taxon>
        <taxon>Brassicaceae</taxon>
        <taxon>Brassiceae</taxon>
        <taxon>Brassica</taxon>
    </lineage>
</organism>
<dbReference type="EMBL" id="JAGKQM010002655">
    <property type="protein sequence ID" value="KAH0849053.1"/>
    <property type="molecule type" value="Genomic_DNA"/>
</dbReference>
<comment type="caution">
    <text evidence="2">The sequence shown here is derived from an EMBL/GenBank/DDBJ whole genome shotgun (WGS) entry which is preliminary data.</text>
</comment>
<evidence type="ECO:0000313" key="3">
    <source>
        <dbReference type="Proteomes" id="UP000824890"/>
    </source>
</evidence>
<accession>A0ABQ7WZF0</accession>
<dbReference type="Proteomes" id="UP000824890">
    <property type="component" value="Unassembled WGS sequence"/>
</dbReference>
<sequence>MGIKASKAAAKKKKNGKEESLSQIQAIMEMKSKVSKQKLLERLLSKKTHSLRWKHLLSSNSGSAVGSRVLQCTGEDCHGL</sequence>
<proteinExistence type="predicted"/>